<dbReference type="Pfam" id="PF00486">
    <property type="entry name" value="Trans_reg_C"/>
    <property type="match status" value="1"/>
</dbReference>
<dbReference type="NCBIfam" id="TIGR02154">
    <property type="entry name" value="PhoB"/>
    <property type="match status" value="1"/>
</dbReference>
<protein>
    <recommendedName>
        <fullName evidence="2">Phosphate regulon transcriptional regulatory protein PhoB</fullName>
    </recommendedName>
</protein>
<comment type="caution">
    <text evidence="17">The sequence shown here is derived from an EMBL/GenBank/DDBJ whole genome shotgun (WGS) entry which is preliminary data.</text>
</comment>
<evidence type="ECO:0000259" key="15">
    <source>
        <dbReference type="PROSITE" id="PS50110"/>
    </source>
</evidence>
<dbReference type="Proteomes" id="UP000004506">
    <property type="component" value="Unassembled WGS sequence"/>
</dbReference>
<keyword evidence="3" id="KW-0813">Transport</keyword>
<dbReference type="Gene3D" id="1.10.10.10">
    <property type="entry name" value="Winged helix-like DNA-binding domain superfamily/Winged helix DNA-binding domain"/>
    <property type="match status" value="1"/>
</dbReference>
<dbReference type="InterPro" id="IPR001867">
    <property type="entry name" value="OmpR/PhoB-type_DNA-bd"/>
</dbReference>
<dbReference type="InterPro" id="IPR016032">
    <property type="entry name" value="Sig_transdc_resp-reg_C-effctor"/>
</dbReference>
<gene>
    <name evidence="17" type="primary">phoB</name>
    <name evidence="17" type="ORF">PROSTU_04645</name>
</gene>
<evidence type="ECO:0000256" key="4">
    <source>
        <dbReference type="ARBA" id="ARBA00022490"/>
    </source>
</evidence>
<dbReference type="PANTHER" id="PTHR48111:SF40">
    <property type="entry name" value="PHOSPHATE REGULON TRANSCRIPTIONAL REGULATORY PROTEIN PHOB"/>
    <property type="match status" value="1"/>
</dbReference>
<dbReference type="GO" id="GO:0032993">
    <property type="term" value="C:protein-DNA complex"/>
    <property type="evidence" value="ECO:0007669"/>
    <property type="project" value="TreeGrafter"/>
</dbReference>
<evidence type="ECO:0000256" key="7">
    <source>
        <dbReference type="ARBA" id="ARBA00023012"/>
    </source>
</evidence>
<accession>A0AA86YW02</accession>
<dbReference type="PROSITE" id="PS51755">
    <property type="entry name" value="OMPR_PHOB"/>
    <property type="match status" value="1"/>
</dbReference>
<reference evidence="18" key="1">
    <citation type="submission" date="2008-04" db="EMBL/GenBank/DDBJ databases">
        <title>Draft genome sequence of Providencia stuartii (ATCC 25827).</title>
        <authorList>
            <person name="Sudarsanam P."/>
            <person name="Ley R."/>
            <person name="Guruge J."/>
            <person name="Turnbaugh P.J."/>
            <person name="Mahowald M."/>
            <person name="Liep D."/>
            <person name="Gordon J."/>
        </authorList>
    </citation>
    <scope>NUCLEOTIDE SEQUENCE [LARGE SCALE GENOMIC DNA]</scope>
    <source>
        <strain evidence="18">ATCC 25827</strain>
    </source>
</reference>
<dbReference type="GO" id="GO:0006817">
    <property type="term" value="P:phosphate ion transport"/>
    <property type="evidence" value="ECO:0007669"/>
    <property type="project" value="UniProtKB-KW"/>
</dbReference>
<keyword evidence="6" id="KW-0592">Phosphate transport</keyword>
<dbReference type="InterPro" id="IPR011879">
    <property type="entry name" value="Sig_transdc_resp-reg_PhoB"/>
</dbReference>
<dbReference type="InterPro" id="IPR001789">
    <property type="entry name" value="Sig_transdc_resp-reg_receiver"/>
</dbReference>
<comment type="function">
    <text evidence="12">This protein is a positive regulator for the phosphate regulon. Transcription of this operon is positively regulated by PhoB and PhoR when phosphate is limited.</text>
</comment>
<evidence type="ECO:0000313" key="18">
    <source>
        <dbReference type="Proteomes" id="UP000004506"/>
    </source>
</evidence>
<sequence>MLFDDGIHNSVIKVTHNAFTFNDLFLFTGLIMARRILVVEDEAPIREMVCFVLEQNGFQSIEADDYDSAIAQLVDPLPDLVLLDWMIPGGSGIQVIKHMKRDSDTRDIPVMMLTARGEEEDRVKGLEVGADDYLIKPFSPKELVARVKAILRRISPMATEDIIEMNGLTLDPTSHRVSSNDTPIDMGPTEYKLLHFFMTHPERVYSREQLLNYVWGANVYVEDRTVDVHIRRLRKALEAEGHDKMVQTVRGTGYRFSVRY</sequence>
<dbReference type="CDD" id="cd00383">
    <property type="entry name" value="trans_reg_C"/>
    <property type="match status" value="1"/>
</dbReference>
<dbReference type="Gene3D" id="6.10.250.690">
    <property type="match status" value="1"/>
</dbReference>
<dbReference type="SUPFAM" id="SSF46894">
    <property type="entry name" value="C-terminal effector domain of the bipartite response regulators"/>
    <property type="match status" value="1"/>
</dbReference>
<evidence type="ECO:0000256" key="10">
    <source>
        <dbReference type="ARBA" id="ARBA00023159"/>
    </source>
</evidence>
<dbReference type="GO" id="GO:0006355">
    <property type="term" value="P:regulation of DNA-templated transcription"/>
    <property type="evidence" value="ECO:0007669"/>
    <property type="project" value="InterPro"/>
</dbReference>
<evidence type="ECO:0000256" key="11">
    <source>
        <dbReference type="ARBA" id="ARBA00023163"/>
    </source>
</evidence>
<evidence type="ECO:0000256" key="3">
    <source>
        <dbReference type="ARBA" id="ARBA00022448"/>
    </source>
</evidence>
<dbReference type="FunFam" id="1.10.10.10:FF:000011">
    <property type="entry name" value="Phosphate regulon transcriptional regulator PhoB"/>
    <property type="match status" value="1"/>
</dbReference>
<evidence type="ECO:0000259" key="16">
    <source>
        <dbReference type="PROSITE" id="PS51755"/>
    </source>
</evidence>
<keyword evidence="7" id="KW-0902">Two-component regulatory system</keyword>
<reference evidence="17 18" key="3">
    <citation type="submission" date="2008-05" db="EMBL/GenBank/DDBJ databases">
        <authorList>
            <person name="Fulton L."/>
            <person name="Clifton S."/>
            <person name="Fulton B."/>
            <person name="Xu J."/>
            <person name="Minx P."/>
            <person name="Pepin K.H."/>
            <person name="Johnson M."/>
            <person name="Thiruvilangam P."/>
            <person name="Bhonagiri V."/>
            <person name="Nash W.E."/>
            <person name="Mardis E.R."/>
            <person name="Wilson R.K."/>
        </authorList>
    </citation>
    <scope>NUCLEOTIDE SEQUENCE [LARGE SCALE GENOMIC DNA]</scope>
    <source>
        <strain evidence="17 18">ATCC 25827</strain>
    </source>
</reference>
<dbReference type="CDD" id="cd17618">
    <property type="entry name" value="REC_OmpR_PhoB"/>
    <property type="match status" value="1"/>
</dbReference>
<keyword evidence="11" id="KW-0804">Transcription</keyword>
<keyword evidence="10" id="KW-0010">Activator</keyword>
<evidence type="ECO:0000313" key="17">
    <source>
        <dbReference type="EMBL" id="EDU57402.1"/>
    </source>
</evidence>
<comment type="subcellular location">
    <subcellularLocation>
        <location evidence="1">Cytoplasm</location>
    </subcellularLocation>
</comment>
<dbReference type="SMART" id="SM00448">
    <property type="entry name" value="REC"/>
    <property type="match status" value="1"/>
</dbReference>
<name>A0AA86YW02_PROST</name>
<feature type="DNA-binding region" description="OmpR/PhoB-type" evidence="14">
    <location>
        <begin position="160"/>
        <end position="258"/>
    </location>
</feature>
<dbReference type="SUPFAM" id="SSF52172">
    <property type="entry name" value="CheY-like"/>
    <property type="match status" value="1"/>
</dbReference>
<proteinExistence type="predicted"/>
<evidence type="ECO:0000256" key="2">
    <source>
        <dbReference type="ARBA" id="ARBA00013332"/>
    </source>
</evidence>
<dbReference type="PROSITE" id="PS50110">
    <property type="entry name" value="RESPONSE_REGULATORY"/>
    <property type="match status" value="1"/>
</dbReference>
<feature type="modified residue" description="4-aspartylphosphate" evidence="13">
    <location>
        <position position="84"/>
    </location>
</feature>
<dbReference type="GO" id="GO:0000976">
    <property type="term" value="F:transcription cis-regulatory region binding"/>
    <property type="evidence" value="ECO:0007669"/>
    <property type="project" value="TreeGrafter"/>
</dbReference>
<organism evidence="17 18">
    <name type="scientific">Providencia stuartii ATCC 25827</name>
    <dbReference type="NCBI Taxonomy" id="471874"/>
    <lineage>
        <taxon>Bacteria</taxon>
        <taxon>Pseudomonadati</taxon>
        <taxon>Pseudomonadota</taxon>
        <taxon>Gammaproteobacteria</taxon>
        <taxon>Enterobacterales</taxon>
        <taxon>Morganellaceae</taxon>
        <taxon>Providencia</taxon>
    </lineage>
</organism>
<evidence type="ECO:0000256" key="14">
    <source>
        <dbReference type="PROSITE-ProRule" id="PRU01091"/>
    </source>
</evidence>
<reference evidence="18" key="2">
    <citation type="submission" date="2008-04" db="EMBL/GenBank/DDBJ databases">
        <title>Draft genome sequence of Providencia stuartii(ATCC 25827).</title>
        <authorList>
            <person name="Sudarsanam P."/>
            <person name="Ley R."/>
            <person name="Guruge J."/>
            <person name="Turnbaugh P.J."/>
            <person name="Mahowald M."/>
            <person name="Liep D."/>
            <person name="Gordon J."/>
        </authorList>
    </citation>
    <scope>NUCLEOTIDE SEQUENCE [LARGE SCALE GENOMIC DNA]</scope>
    <source>
        <strain evidence="18">ATCC 25827</strain>
    </source>
</reference>
<evidence type="ECO:0000256" key="13">
    <source>
        <dbReference type="PROSITE-ProRule" id="PRU00169"/>
    </source>
</evidence>
<evidence type="ECO:0000256" key="9">
    <source>
        <dbReference type="ARBA" id="ARBA00023125"/>
    </source>
</evidence>
<keyword evidence="5 13" id="KW-0597">Phosphoprotein</keyword>
<dbReference type="GO" id="GO:0000156">
    <property type="term" value="F:phosphorelay response regulator activity"/>
    <property type="evidence" value="ECO:0007669"/>
    <property type="project" value="InterPro"/>
</dbReference>
<keyword evidence="8" id="KW-0805">Transcription regulation</keyword>
<dbReference type="InterPro" id="IPR039420">
    <property type="entry name" value="WalR-like"/>
</dbReference>
<dbReference type="SMART" id="SM00862">
    <property type="entry name" value="Trans_reg_C"/>
    <property type="match status" value="1"/>
</dbReference>
<dbReference type="EMBL" id="ABJD02000118">
    <property type="protein sequence ID" value="EDU57402.1"/>
    <property type="molecule type" value="Genomic_DNA"/>
</dbReference>
<evidence type="ECO:0000256" key="8">
    <source>
        <dbReference type="ARBA" id="ARBA00023015"/>
    </source>
</evidence>
<feature type="domain" description="OmpR/PhoB-type" evidence="16">
    <location>
        <begin position="160"/>
        <end position="258"/>
    </location>
</feature>
<dbReference type="InterPro" id="IPR011006">
    <property type="entry name" value="CheY-like_superfamily"/>
</dbReference>
<dbReference type="FunFam" id="3.40.50.2300:FF:000001">
    <property type="entry name" value="DNA-binding response regulator PhoB"/>
    <property type="match status" value="1"/>
</dbReference>
<dbReference type="PANTHER" id="PTHR48111">
    <property type="entry name" value="REGULATOR OF RPOS"/>
    <property type="match status" value="1"/>
</dbReference>
<keyword evidence="9 14" id="KW-0238">DNA-binding</keyword>
<dbReference type="Gene3D" id="3.40.50.2300">
    <property type="match status" value="1"/>
</dbReference>
<feature type="domain" description="Response regulatory" evidence="15">
    <location>
        <begin position="35"/>
        <end position="151"/>
    </location>
</feature>
<evidence type="ECO:0000256" key="1">
    <source>
        <dbReference type="ARBA" id="ARBA00004496"/>
    </source>
</evidence>
<dbReference type="AlphaFoldDB" id="A0AA86YW02"/>
<evidence type="ECO:0000256" key="5">
    <source>
        <dbReference type="ARBA" id="ARBA00022553"/>
    </source>
</evidence>
<dbReference type="Pfam" id="PF00072">
    <property type="entry name" value="Response_reg"/>
    <property type="match status" value="1"/>
</dbReference>
<evidence type="ECO:0000256" key="12">
    <source>
        <dbReference type="ARBA" id="ARBA00024735"/>
    </source>
</evidence>
<keyword evidence="4" id="KW-0963">Cytoplasm</keyword>
<evidence type="ECO:0000256" key="6">
    <source>
        <dbReference type="ARBA" id="ARBA00022592"/>
    </source>
</evidence>
<dbReference type="GO" id="GO:0005829">
    <property type="term" value="C:cytosol"/>
    <property type="evidence" value="ECO:0007669"/>
    <property type="project" value="TreeGrafter"/>
</dbReference>
<dbReference type="InterPro" id="IPR036388">
    <property type="entry name" value="WH-like_DNA-bd_sf"/>
</dbReference>